<evidence type="ECO:0000259" key="1">
    <source>
        <dbReference type="Pfam" id="PF15978"/>
    </source>
</evidence>
<dbReference type="EMBL" id="FCOJ02000073">
    <property type="protein sequence ID" value="SAK90806.1"/>
    <property type="molecule type" value="Genomic_DNA"/>
</dbReference>
<name>A0A158D9A9_9BURK</name>
<protein>
    <recommendedName>
        <fullName evidence="1">Transposon Tn7 transposition protein TnsD C-terminal domain-containing protein</fullName>
    </recommendedName>
</protein>
<keyword evidence="3" id="KW-1185">Reference proteome</keyword>
<evidence type="ECO:0000313" key="3">
    <source>
        <dbReference type="Proteomes" id="UP000054596"/>
    </source>
</evidence>
<sequence>MPSCLAEFHSSIGHLYCSIEMLLGRHTHLDYFSRGLPRNRLSEQRARLLGKLHGPVRLCRLPVLFTPSEGEYLVCAECRRLSAKTYPFEFVHRNHVAPFVTACGIHGRPLESPGAQGLLFDQLCRSSPTRHQLLCAIEFARRTADCIDDGLLGLVYQRDNVKTALTEAGWIAEGGRIHLAPFIDDFQLFFDSSFSDERLSLLLSSRDHVHNAIRALMRHDHALHPVWCILLAWFAQECLHWRRTPTNRVRDVRVELPQDHVIAQLLETHGSLNKVARELGVDAHRLSMRCRLVGIPFTPRERLLDDSQLQTVLRLFNEGRRPAEIVRMTRISSATVYRILAASPGVLAAKRKAVGTKRVAVAKRRWLALCRTHPVAGVTTLRAKAPRTYAELRRNALMWLSEHSPKASRHPRRSGAPRSSQLARTMGLAANRAAAQCNRDYRPPQRRSRYRIQQMLGVSEYALASTEHVAKSVSLIESREAVIANRVEWAAKRLPAGLASPAWRLGKTASLRPATVESELKRRNDAT</sequence>
<gene>
    <name evidence="2" type="ORF">AWB82_06401</name>
</gene>
<accession>A0A158D9A9</accession>
<feature type="domain" description="Transposon Tn7 transposition protein TnsD C-terminal" evidence="1">
    <location>
        <begin position="289"/>
        <end position="457"/>
    </location>
</feature>
<organism evidence="2 3">
    <name type="scientific">Caballeronia glebae</name>
    <dbReference type="NCBI Taxonomy" id="1777143"/>
    <lineage>
        <taxon>Bacteria</taxon>
        <taxon>Pseudomonadati</taxon>
        <taxon>Pseudomonadota</taxon>
        <taxon>Betaproteobacteria</taxon>
        <taxon>Burkholderiales</taxon>
        <taxon>Burkholderiaceae</taxon>
        <taxon>Caballeronia</taxon>
    </lineage>
</organism>
<evidence type="ECO:0000313" key="2">
    <source>
        <dbReference type="EMBL" id="SAK90806.1"/>
    </source>
</evidence>
<dbReference type="AlphaFoldDB" id="A0A158D9A9"/>
<dbReference type="InterPro" id="IPR032750">
    <property type="entry name" value="TnsD_C"/>
</dbReference>
<comment type="caution">
    <text evidence="2">The sequence shown here is derived from an EMBL/GenBank/DDBJ whole genome shotgun (WGS) entry which is preliminary data.</text>
</comment>
<dbReference type="Proteomes" id="UP000054596">
    <property type="component" value="Unassembled WGS sequence"/>
</dbReference>
<dbReference type="Pfam" id="PF15978">
    <property type="entry name" value="TnsD"/>
    <property type="match status" value="1"/>
</dbReference>
<proteinExistence type="predicted"/>
<dbReference type="STRING" id="1777143.AWB82_06401"/>
<reference evidence="2" key="1">
    <citation type="submission" date="2016-01" db="EMBL/GenBank/DDBJ databases">
        <authorList>
            <person name="Peeters C."/>
        </authorList>
    </citation>
    <scope>NUCLEOTIDE SEQUENCE [LARGE SCALE GENOMIC DNA]</scope>
    <source>
        <strain evidence="2">LMG 29325</strain>
    </source>
</reference>